<keyword evidence="1" id="KW-0479">Metal-binding</keyword>
<organism evidence="5 7">
    <name type="scientific">Aminobacter carboxidus</name>
    <dbReference type="NCBI Taxonomy" id="376165"/>
    <lineage>
        <taxon>Bacteria</taxon>
        <taxon>Pseudomonadati</taxon>
        <taxon>Pseudomonadota</taxon>
        <taxon>Alphaproteobacteria</taxon>
        <taxon>Hyphomicrobiales</taxon>
        <taxon>Phyllobacteriaceae</taxon>
        <taxon>Aminobacter</taxon>
    </lineage>
</organism>
<dbReference type="EMBL" id="JACHGI010000010">
    <property type="protein sequence ID" value="MBB6468553.1"/>
    <property type="molecule type" value="Genomic_DNA"/>
</dbReference>
<evidence type="ECO:0000256" key="1">
    <source>
        <dbReference type="ARBA" id="ARBA00022723"/>
    </source>
</evidence>
<comment type="caution">
    <text evidence="5">The sequence shown here is derived from an EMBL/GenBank/DDBJ whole genome shotgun (WGS) entry which is preliminary data.</text>
</comment>
<name>A0A8E1WIG5_9HYPH</name>
<dbReference type="GO" id="GO:0051536">
    <property type="term" value="F:iron-sulfur cluster binding"/>
    <property type="evidence" value="ECO:0007669"/>
    <property type="project" value="UniProtKB-KW"/>
</dbReference>
<evidence type="ECO:0000313" key="7">
    <source>
        <dbReference type="Proteomes" id="UP000532373"/>
    </source>
</evidence>
<protein>
    <submittedName>
        <fullName evidence="5">2-oxoglutarate ferredoxin oxidoreductase subunit delta</fullName>
        <ecNumber evidence="5">1.2.7.3</ecNumber>
    </submittedName>
    <submittedName>
        <fullName evidence="6">4Fe-4S dicluster domain-containing protein</fullName>
    </submittedName>
</protein>
<dbReference type="EC" id="1.2.7.3" evidence="5"/>
<dbReference type="PROSITE" id="PS00198">
    <property type="entry name" value="4FE4S_FER_1"/>
    <property type="match status" value="2"/>
</dbReference>
<dbReference type="GO" id="GO:0046872">
    <property type="term" value="F:metal ion binding"/>
    <property type="evidence" value="ECO:0007669"/>
    <property type="project" value="UniProtKB-KW"/>
</dbReference>
<dbReference type="Pfam" id="PF12838">
    <property type="entry name" value="Fer4_7"/>
    <property type="match status" value="1"/>
</dbReference>
<feature type="domain" description="4Fe-4S ferredoxin-type" evidence="4">
    <location>
        <begin position="7"/>
        <end position="36"/>
    </location>
</feature>
<sequence length="85" mass="9293">MRQVTRGTLVIDADRCKGCELCIVACPPRVLTMSRAGNATGYLYPELAPGCTGCTACQQVCPDFVFEVYKYHEPIVSGSDAERMQ</sequence>
<gene>
    <name evidence="5" type="ORF">HNQ96_004437</name>
    <name evidence="6" type="ORF">IHE39_12165</name>
</gene>
<evidence type="ECO:0000313" key="5">
    <source>
        <dbReference type="EMBL" id="MBB6468553.1"/>
    </source>
</evidence>
<dbReference type="AlphaFoldDB" id="A0A8E1WIG5"/>
<reference evidence="5 7" key="1">
    <citation type="submission" date="2020-08" db="EMBL/GenBank/DDBJ databases">
        <title>Genomic Encyclopedia of Type Strains, Phase IV (KMG-IV): sequencing the most valuable type-strain genomes for metagenomic binning, comparative biology and taxonomic classification.</title>
        <authorList>
            <person name="Goeker M."/>
        </authorList>
    </citation>
    <scope>NUCLEOTIDE SEQUENCE [LARGE SCALE GENOMIC DNA]</scope>
    <source>
        <strain evidence="5 7">DSM 17454</strain>
    </source>
</reference>
<keyword evidence="2" id="KW-0408">Iron</keyword>
<dbReference type="Proteomes" id="UP000598227">
    <property type="component" value="Unassembled WGS sequence"/>
</dbReference>
<keyword evidence="5" id="KW-0560">Oxidoreductase</keyword>
<keyword evidence="3" id="KW-0411">Iron-sulfur</keyword>
<reference evidence="6 8" key="2">
    <citation type="submission" date="2020-09" db="EMBL/GenBank/DDBJ databases">
        <title>Draft Genome Sequence of Aminobacter carboxidus type strain DSM 1086, a soil Gram-negative carboxydobacterium.</title>
        <authorList>
            <person name="Turrini P."/>
            <person name="Tescari M."/>
            <person name="Artuso I."/>
            <person name="Lugli G.A."/>
            <person name="Frangipani E."/>
            <person name="Ventura M."/>
            <person name="Visca P."/>
        </authorList>
    </citation>
    <scope>NUCLEOTIDE SEQUENCE [LARGE SCALE GENOMIC DNA]</scope>
    <source>
        <strain evidence="6 8">DSM 1086</strain>
    </source>
</reference>
<dbReference type="SUPFAM" id="SSF54862">
    <property type="entry name" value="4Fe-4S ferredoxins"/>
    <property type="match status" value="1"/>
</dbReference>
<proteinExistence type="predicted"/>
<evidence type="ECO:0000313" key="6">
    <source>
        <dbReference type="EMBL" id="MBE1205044.1"/>
    </source>
</evidence>
<evidence type="ECO:0000313" key="8">
    <source>
        <dbReference type="Proteomes" id="UP000598227"/>
    </source>
</evidence>
<dbReference type="Gene3D" id="3.30.70.20">
    <property type="match status" value="1"/>
</dbReference>
<dbReference type="GO" id="GO:0047553">
    <property type="term" value="F:2-oxoglutarate synthase activity"/>
    <property type="evidence" value="ECO:0007669"/>
    <property type="project" value="UniProtKB-EC"/>
</dbReference>
<keyword evidence="8" id="KW-1185">Reference proteome</keyword>
<feature type="domain" description="4Fe-4S ferredoxin-type" evidence="4">
    <location>
        <begin position="43"/>
        <end position="71"/>
    </location>
</feature>
<evidence type="ECO:0000256" key="3">
    <source>
        <dbReference type="ARBA" id="ARBA00023014"/>
    </source>
</evidence>
<dbReference type="PROSITE" id="PS51379">
    <property type="entry name" value="4FE4S_FER_2"/>
    <property type="match status" value="2"/>
</dbReference>
<evidence type="ECO:0000256" key="2">
    <source>
        <dbReference type="ARBA" id="ARBA00023004"/>
    </source>
</evidence>
<dbReference type="InterPro" id="IPR017900">
    <property type="entry name" value="4Fe4S_Fe_S_CS"/>
</dbReference>
<dbReference type="PANTHER" id="PTHR43122">
    <property type="entry name" value="FERREDOXIN SUBUNIT OF PYRUVATE:FLAVODOXIN OXIDOREDUCTASE-RELATED"/>
    <property type="match status" value="1"/>
</dbReference>
<dbReference type="EMBL" id="JACZEP010000003">
    <property type="protein sequence ID" value="MBE1205044.1"/>
    <property type="molecule type" value="Genomic_DNA"/>
</dbReference>
<evidence type="ECO:0000259" key="4">
    <source>
        <dbReference type="PROSITE" id="PS51379"/>
    </source>
</evidence>
<accession>A0A8E1WIG5</accession>
<dbReference type="PANTHER" id="PTHR43122:SF2">
    <property type="entry name" value="FERREDOXIN SUBUNIT OF PYRUVATE:FLAVODOXIN OXIDOREDUCTASE"/>
    <property type="match status" value="1"/>
</dbReference>
<dbReference type="RefSeq" id="WP_184771159.1">
    <property type="nucleotide sequence ID" value="NZ_JACHGI010000010.1"/>
</dbReference>
<dbReference type="InterPro" id="IPR017896">
    <property type="entry name" value="4Fe4S_Fe-S-bd"/>
</dbReference>
<dbReference type="Proteomes" id="UP000532373">
    <property type="component" value="Unassembled WGS sequence"/>
</dbReference>